<dbReference type="GO" id="GO:0004713">
    <property type="term" value="F:protein tyrosine kinase activity"/>
    <property type="evidence" value="ECO:0007669"/>
    <property type="project" value="TreeGrafter"/>
</dbReference>
<proteinExistence type="predicted"/>
<dbReference type="PANTHER" id="PTHR32309:SF13">
    <property type="entry name" value="FERRIC ENTEROBACTIN TRANSPORT PROTEIN FEPE"/>
    <property type="match status" value="1"/>
</dbReference>
<evidence type="ECO:0000256" key="3">
    <source>
        <dbReference type="SAM" id="Phobius"/>
    </source>
</evidence>
<dbReference type="OrthoDB" id="9775724at2"/>
<dbReference type="eggNOG" id="COG3206">
    <property type="taxonomic scope" value="Bacteria"/>
</dbReference>
<accession>E8X0J8</accession>
<dbReference type="Proteomes" id="UP000000343">
    <property type="component" value="Chromosome"/>
</dbReference>
<evidence type="ECO:0000313" key="5">
    <source>
        <dbReference type="Proteomes" id="UP000000343"/>
    </source>
</evidence>
<feature type="region of interest" description="Disordered" evidence="2">
    <location>
        <begin position="109"/>
        <end position="132"/>
    </location>
</feature>
<keyword evidence="3" id="KW-1133">Transmembrane helix</keyword>
<name>E8X0J8_GRATM</name>
<dbReference type="HOGENOM" id="CLU_637375_0_0_0"/>
<evidence type="ECO:0000256" key="1">
    <source>
        <dbReference type="SAM" id="Coils"/>
    </source>
</evidence>
<feature type="region of interest" description="Disordered" evidence="2">
    <location>
        <begin position="243"/>
        <end position="266"/>
    </location>
</feature>
<reference evidence="5" key="1">
    <citation type="submission" date="2011-01" db="EMBL/GenBank/DDBJ databases">
        <title>Complete sequence of chromosome of Acidobacterium sp. MP5ACTX9.</title>
        <authorList>
            <consortium name="US DOE Joint Genome Institute"/>
            <person name="Lucas S."/>
            <person name="Copeland A."/>
            <person name="Lapidus A."/>
            <person name="Cheng J.-F."/>
            <person name="Goodwin L."/>
            <person name="Pitluck S."/>
            <person name="Teshima H."/>
            <person name="Detter J.C."/>
            <person name="Han C."/>
            <person name="Tapia R."/>
            <person name="Land M."/>
            <person name="Hauser L."/>
            <person name="Kyrpides N."/>
            <person name="Ivanova N."/>
            <person name="Ovchinnikova G."/>
            <person name="Pagani I."/>
            <person name="Rawat S.R."/>
            <person name="Mannisto M."/>
            <person name="Haggblom M.M."/>
            <person name="Woyke T."/>
        </authorList>
    </citation>
    <scope>NUCLEOTIDE SEQUENCE [LARGE SCALE GENOMIC DNA]</scope>
    <source>
        <strain evidence="5">MP5ACTX9</strain>
    </source>
</reference>
<feature type="coiled-coil region" evidence="1">
    <location>
        <begin position="341"/>
        <end position="368"/>
    </location>
</feature>
<dbReference type="PaxDb" id="1198114-AciX9_0794"/>
<evidence type="ECO:0000256" key="2">
    <source>
        <dbReference type="SAM" id="MobiDB-lite"/>
    </source>
</evidence>
<dbReference type="AlphaFoldDB" id="E8X0J8"/>
<gene>
    <name evidence="4" type="ordered locus">AciX9_0794</name>
</gene>
<dbReference type="KEGG" id="acm:AciX9_0794"/>
<keyword evidence="3" id="KW-0812">Transmembrane</keyword>
<keyword evidence="3" id="KW-0472">Membrane</keyword>
<dbReference type="InterPro" id="IPR050445">
    <property type="entry name" value="Bact_polysacc_biosynth/exp"/>
</dbReference>
<feature type="transmembrane region" description="Helical" evidence="3">
    <location>
        <begin position="34"/>
        <end position="55"/>
    </location>
</feature>
<dbReference type="EMBL" id="CP002480">
    <property type="protein sequence ID" value="ADW67862.1"/>
    <property type="molecule type" value="Genomic_DNA"/>
</dbReference>
<dbReference type="RefSeq" id="WP_013579187.1">
    <property type="nucleotide sequence ID" value="NC_015064.1"/>
</dbReference>
<dbReference type="STRING" id="1198114.AciX9_0794"/>
<keyword evidence="5" id="KW-1185">Reference proteome</keyword>
<dbReference type="PANTHER" id="PTHR32309">
    <property type="entry name" value="TYROSINE-PROTEIN KINASE"/>
    <property type="match status" value="1"/>
</dbReference>
<feature type="compositionally biased region" description="Basic and acidic residues" evidence="2">
    <location>
        <begin position="109"/>
        <end position="121"/>
    </location>
</feature>
<sequence length="430" mass="47505">MTNYIAKLISWRREPSRPLLPSERLERAAALRRYFNQAVLVIFPILGGLAAWGIAAQDPSVYLGTAIVRLEMNPLKGGMRLKNQAYGDEIAIMLSEPGLQTAVDTLSQEDRQKLSRKEGGHKARRQSSTDPDAHLRATLRAGLRAERIPHTAMLRISFTSPDPQLAGEIPNTVVRAMMLVNLDKAKRRTGRAEAFFRTPVKALQDEVQAFRLKEHSLAEGLLTPTLPPPAAPPPLDPFLAARAARKGARTATSSETTPPPAPRNSEYESQAAILSAFTTELHRSQREKQLTSLQAGMLAKANEQNRNVFDDGANDLSRAITAAMSRYDSLAATLSQHHPEMAAEAAEIEQLQAEIRALRTRQLELAKVKVLIASGKVTRLLQGTQKEQTLLAEIIDRQRRNNLLYQNIAVEESVLQTLEPGCNPPGLRRL</sequence>
<organism evidence="5">
    <name type="scientific">Granulicella tundricola (strain ATCC BAA-1859 / DSM 23138 / MP5ACTX9)</name>
    <dbReference type="NCBI Taxonomy" id="1198114"/>
    <lineage>
        <taxon>Bacteria</taxon>
        <taxon>Pseudomonadati</taxon>
        <taxon>Acidobacteriota</taxon>
        <taxon>Terriglobia</taxon>
        <taxon>Terriglobales</taxon>
        <taxon>Acidobacteriaceae</taxon>
        <taxon>Granulicella</taxon>
    </lineage>
</organism>
<dbReference type="GO" id="GO:0005886">
    <property type="term" value="C:plasma membrane"/>
    <property type="evidence" value="ECO:0007669"/>
    <property type="project" value="TreeGrafter"/>
</dbReference>
<evidence type="ECO:0000313" key="4">
    <source>
        <dbReference type="EMBL" id="ADW67862.1"/>
    </source>
</evidence>
<keyword evidence="1" id="KW-0175">Coiled coil</keyword>
<protein>
    <submittedName>
        <fullName evidence="4">Lipopolysaccharide biosynthesis protein</fullName>
    </submittedName>
</protein>